<accession>A0A3A6TNJ4</accession>
<evidence type="ECO:0000313" key="1">
    <source>
        <dbReference type="EMBL" id="RJY06188.1"/>
    </source>
</evidence>
<reference evidence="1 2" key="1">
    <citation type="submission" date="2018-09" db="EMBL/GenBank/DDBJ databases">
        <title>Phylogeny of the Shewanellaceae, and recommendation for two new genera, Pseudoshewanella and Parashewanella.</title>
        <authorList>
            <person name="Wang G."/>
        </authorList>
    </citation>
    <scope>NUCLEOTIDE SEQUENCE [LARGE SCALE GENOMIC DNA]</scope>
    <source>
        <strain evidence="1 2">KCTC 22492</strain>
    </source>
</reference>
<organism evidence="1 2">
    <name type="scientific">Parashewanella spongiae</name>
    <dbReference type="NCBI Taxonomy" id="342950"/>
    <lineage>
        <taxon>Bacteria</taxon>
        <taxon>Pseudomonadati</taxon>
        <taxon>Pseudomonadota</taxon>
        <taxon>Gammaproteobacteria</taxon>
        <taxon>Alteromonadales</taxon>
        <taxon>Shewanellaceae</taxon>
        <taxon>Parashewanella</taxon>
    </lineage>
</organism>
<protein>
    <recommendedName>
        <fullName evidence="3">Thioesterase</fullName>
    </recommendedName>
</protein>
<evidence type="ECO:0000313" key="2">
    <source>
        <dbReference type="Proteomes" id="UP000273022"/>
    </source>
</evidence>
<comment type="caution">
    <text evidence="1">The sequence shown here is derived from an EMBL/GenBank/DDBJ whole genome shotgun (WGS) entry which is preliminary data.</text>
</comment>
<proteinExistence type="predicted"/>
<keyword evidence="2" id="KW-1185">Reference proteome</keyword>
<sequence>MNPSSQEKWLISSGNTRSPDVRLFCFLYAGGNASTYLKWHELLPINWQLNIIQPPGRSSRVFEMPIDCPETHVQEISQHLPAESLA</sequence>
<evidence type="ECO:0008006" key="3">
    <source>
        <dbReference type="Google" id="ProtNLM"/>
    </source>
</evidence>
<dbReference type="EMBL" id="QYYH01000170">
    <property type="protein sequence ID" value="RJY06188.1"/>
    <property type="molecule type" value="Genomic_DNA"/>
</dbReference>
<name>A0A3A6TNJ4_9GAMM</name>
<gene>
    <name evidence="1" type="ORF">D5R81_18000</name>
</gene>
<dbReference type="SUPFAM" id="SSF53474">
    <property type="entry name" value="alpha/beta-Hydrolases"/>
    <property type="match status" value="1"/>
</dbReference>
<dbReference type="Proteomes" id="UP000273022">
    <property type="component" value="Unassembled WGS sequence"/>
</dbReference>
<dbReference type="InterPro" id="IPR029058">
    <property type="entry name" value="AB_hydrolase_fold"/>
</dbReference>
<dbReference type="AlphaFoldDB" id="A0A3A6TNJ4"/>
<dbReference type="Gene3D" id="3.40.50.1820">
    <property type="entry name" value="alpha/beta hydrolase"/>
    <property type="match status" value="1"/>
</dbReference>